<dbReference type="SFLD" id="SFLDG01129">
    <property type="entry name" value="C1.5:_HAD__Beta-PGM__Phosphata"/>
    <property type="match status" value="1"/>
</dbReference>
<reference evidence="1" key="2">
    <citation type="journal article" date="2014" name="ISME J.">
        <title>Microbial stratification in low pH oxic and suboxic macroscopic growths along an acid mine drainage.</title>
        <authorList>
            <person name="Mendez-Garcia C."/>
            <person name="Mesa V."/>
            <person name="Sprenger R.R."/>
            <person name="Richter M."/>
            <person name="Diez M.S."/>
            <person name="Solano J."/>
            <person name="Bargiela R."/>
            <person name="Golyshina O.V."/>
            <person name="Manteca A."/>
            <person name="Ramos J.L."/>
            <person name="Gallego J.R."/>
            <person name="Llorente I."/>
            <person name="Martins Dos Santos V.A."/>
            <person name="Jensen O.N."/>
            <person name="Pelaez A.I."/>
            <person name="Sanchez J."/>
            <person name="Ferrer M."/>
        </authorList>
    </citation>
    <scope>NUCLEOTIDE SEQUENCE</scope>
</reference>
<reference evidence="1" key="1">
    <citation type="submission" date="2013-08" db="EMBL/GenBank/DDBJ databases">
        <authorList>
            <person name="Mendez C."/>
            <person name="Richter M."/>
            <person name="Ferrer M."/>
            <person name="Sanchez J."/>
        </authorList>
    </citation>
    <scope>NUCLEOTIDE SEQUENCE</scope>
</reference>
<organism evidence="1">
    <name type="scientific">mine drainage metagenome</name>
    <dbReference type="NCBI Taxonomy" id="410659"/>
    <lineage>
        <taxon>unclassified sequences</taxon>
        <taxon>metagenomes</taxon>
        <taxon>ecological metagenomes</taxon>
    </lineage>
</organism>
<dbReference type="InterPro" id="IPR036412">
    <property type="entry name" value="HAD-like_sf"/>
</dbReference>
<comment type="caution">
    <text evidence="1">The sequence shown here is derived from an EMBL/GenBank/DDBJ whole genome shotgun (WGS) entry which is preliminary data.</text>
</comment>
<dbReference type="Gene3D" id="3.40.50.1000">
    <property type="entry name" value="HAD superfamily/HAD-like"/>
    <property type="match status" value="1"/>
</dbReference>
<dbReference type="PANTHER" id="PTHR46191">
    <property type="match status" value="1"/>
</dbReference>
<dbReference type="SFLD" id="SFLDS00003">
    <property type="entry name" value="Haloacid_Dehalogenase"/>
    <property type="match status" value="1"/>
</dbReference>
<dbReference type="SUPFAM" id="SSF56784">
    <property type="entry name" value="HAD-like"/>
    <property type="match status" value="1"/>
</dbReference>
<name>T1CP79_9ZZZZ</name>
<dbReference type="Pfam" id="PF00702">
    <property type="entry name" value="Hydrolase"/>
    <property type="match status" value="1"/>
</dbReference>
<dbReference type="EMBL" id="AUZY01003188">
    <property type="protein sequence ID" value="EQD70309.1"/>
    <property type="molecule type" value="Genomic_DNA"/>
</dbReference>
<proteinExistence type="predicted"/>
<keyword evidence="1" id="KW-0378">Hydrolase</keyword>
<protein>
    <submittedName>
        <fullName evidence="1">Hydrolase, haloacid dehalogenase-like family</fullName>
    </submittedName>
</protein>
<feature type="non-terminal residue" evidence="1">
    <location>
        <position position="183"/>
    </location>
</feature>
<dbReference type="PANTHER" id="PTHR46191:SF2">
    <property type="entry name" value="HALOACID DEHALOGENASE-LIKE HYDROLASE DOMAIN-CONTAINING PROTEIN 3"/>
    <property type="match status" value="1"/>
</dbReference>
<accession>T1CP79</accession>
<dbReference type="PRINTS" id="PR00413">
    <property type="entry name" value="HADHALOGNASE"/>
</dbReference>
<gene>
    <name evidence="1" type="ORF">B1B_05078</name>
</gene>
<dbReference type="GO" id="GO:0016787">
    <property type="term" value="F:hydrolase activity"/>
    <property type="evidence" value="ECO:0007669"/>
    <property type="project" value="UniProtKB-KW"/>
</dbReference>
<evidence type="ECO:0000313" key="1">
    <source>
        <dbReference type="EMBL" id="EQD70309.1"/>
    </source>
</evidence>
<dbReference type="InterPro" id="IPR023214">
    <property type="entry name" value="HAD_sf"/>
</dbReference>
<sequence length="183" mass="20313">MARTRARITTVFFDLGGTLVDERDFGRWSDAAARLNLDAPVEEISRAFAEVEDLADKDPQMGFYDFWRQTLSRAVGTPLPPGVAERFCATLREGPCAYPLFSDVRRCLDVLSRQRRRLGIISNSESADRVREILRNAGLEGRFDPIVSSGTEGIRKPDPAIFRRALGLAGVPAHSAFYVGNLP</sequence>
<dbReference type="AlphaFoldDB" id="T1CP79"/>
<dbReference type="InterPro" id="IPR006439">
    <property type="entry name" value="HAD-SF_hydro_IA"/>
</dbReference>
<dbReference type="InterPro" id="IPR051828">
    <property type="entry name" value="HAD-like_hydrolase_domain"/>
</dbReference>